<evidence type="ECO:0000313" key="3">
    <source>
        <dbReference type="Proteomes" id="UP001175227"/>
    </source>
</evidence>
<dbReference type="Proteomes" id="UP001175227">
    <property type="component" value="Unassembled WGS sequence"/>
</dbReference>
<organism evidence="2 3">
    <name type="scientific">Armillaria novae-zelandiae</name>
    <dbReference type="NCBI Taxonomy" id="153914"/>
    <lineage>
        <taxon>Eukaryota</taxon>
        <taxon>Fungi</taxon>
        <taxon>Dikarya</taxon>
        <taxon>Basidiomycota</taxon>
        <taxon>Agaricomycotina</taxon>
        <taxon>Agaricomycetes</taxon>
        <taxon>Agaricomycetidae</taxon>
        <taxon>Agaricales</taxon>
        <taxon>Marasmiineae</taxon>
        <taxon>Physalacriaceae</taxon>
        <taxon>Armillaria</taxon>
    </lineage>
</organism>
<proteinExistence type="predicted"/>
<evidence type="ECO:0000259" key="1">
    <source>
        <dbReference type="Pfam" id="PF12937"/>
    </source>
</evidence>
<reference evidence="2" key="1">
    <citation type="submission" date="2023-06" db="EMBL/GenBank/DDBJ databases">
        <authorList>
            <consortium name="Lawrence Berkeley National Laboratory"/>
            <person name="Ahrendt S."/>
            <person name="Sahu N."/>
            <person name="Indic B."/>
            <person name="Wong-Bajracharya J."/>
            <person name="Merenyi Z."/>
            <person name="Ke H.-M."/>
            <person name="Monk M."/>
            <person name="Kocsube S."/>
            <person name="Drula E."/>
            <person name="Lipzen A."/>
            <person name="Balint B."/>
            <person name="Henrissat B."/>
            <person name="Andreopoulos B."/>
            <person name="Martin F.M."/>
            <person name="Harder C.B."/>
            <person name="Rigling D."/>
            <person name="Ford K.L."/>
            <person name="Foster G.D."/>
            <person name="Pangilinan J."/>
            <person name="Papanicolaou A."/>
            <person name="Barry K."/>
            <person name="LaButti K."/>
            <person name="Viragh M."/>
            <person name="Koriabine M."/>
            <person name="Yan M."/>
            <person name="Riley R."/>
            <person name="Champramary S."/>
            <person name="Plett K.L."/>
            <person name="Tsai I.J."/>
            <person name="Slot J."/>
            <person name="Sipos G."/>
            <person name="Plett J."/>
            <person name="Nagy L.G."/>
            <person name="Grigoriev I.V."/>
        </authorList>
    </citation>
    <scope>NUCLEOTIDE SEQUENCE</scope>
    <source>
        <strain evidence="2">ICMP 16352</strain>
    </source>
</reference>
<feature type="domain" description="F-box" evidence="1">
    <location>
        <begin position="100"/>
        <end position="153"/>
    </location>
</feature>
<sequence length="529" mass="59880">MAYVPTKKSDFDARLAPLLPDYSHAAPDARIIELLQTNALPTPIETQSLQATLSETPNHIAELDSLIVSTTSLLRYLTNDRNQALENEANAKKILSPCRRLPNELLTNIFIHCSLRDRYRSPLDPRALHWTLSHVCRKWREVAIGTPEIWSHIQLSFVNNRLLTGSRIHEAAFMLGVVLDRARPHDLDVVISLKDDISTHPVCAVLLTTVRYWKSLQVHGNPDFLSPCRGFFDRLETAILSDDDHVGPQAVDAFAVAPHLRSFKKKWDLPLLLPANLIEFHDHNPFNENTCTTLRHLVNIRILSLSCSAYSSESPRICLPRVSQLELTIRGKAVGTASLTYNHFDLPSLTHLKIQALPLREPMVSPQAPQPIRLSTVTHLTLTCILIGPSDSSMDLALEHSYSTLTNLRCLTVNDWPKMDRFLGTLCIRPRRNVIFPKMSELCVFSSNSYFRNRYRSQLDMHILVELIQSRRDQGALREFNITWPQGVVNYDADTRNRWQQLRAPGGGIKISASIEGGVIFLILLLLTE</sequence>
<accession>A0AA39TX84</accession>
<dbReference type="SUPFAM" id="SSF81383">
    <property type="entry name" value="F-box domain"/>
    <property type="match status" value="1"/>
</dbReference>
<evidence type="ECO:0000313" key="2">
    <source>
        <dbReference type="EMBL" id="KAK0462135.1"/>
    </source>
</evidence>
<dbReference type="AlphaFoldDB" id="A0AA39TX84"/>
<keyword evidence="3" id="KW-1185">Reference proteome</keyword>
<protein>
    <recommendedName>
        <fullName evidence="1">F-box domain-containing protein</fullName>
    </recommendedName>
</protein>
<dbReference type="Pfam" id="PF12937">
    <property type="entry name" value="F-box-like"/>
    <property type="match status" value="1"/>
</dbReference>
<dbReference type="InterPro" id="IPR036047">
    <property type="entry name" value="F-box-like_dom_sf"/>
</dbReference>
<dbReference type="EMBL" id="JAUEPR010000132">
    <property type="protein sequence ID" value="KAK0462135.1"/>
    <property type="molecule type" value="Genomic_DNA"/>
</dbReference>
<name>A0AA39TX84_9AGAR</name>
<gene>
    <name evidence="2" type="ORF">IW261DRAFT_1614065</name>
</gene>
<comment type="caution">
    <text evidence="2">The sequence shown here is derived from an EMBL/GenBank/DDBJ whole genome shotgun (WGS) entry which is preliminary data.</text>
</comment>
<dbReference type="Gene3D" id="1.20.1280.50">
    <property type="match status" value="1"/>
</dbReference>
<dbReference type="InterPro" id="IPR001810">
    <property type="entry name" value="F-box_dom"/>
</dbReference>